<feature type="domain" description="FtsK" evidence="4">
    <location>
        <begin position="169"/>
        <end position="358"/>
    </location>
</feature>
<evidence type="ECO:0000256" key="3">
    <source>
        <dbReference type="PROSITE-ProRule" id="PRU00289"/>
    </source>
</evidence>
<dbReference type="SUPFAM" id="SSF52540">
    <property type="entry name" value="P-loop containing nucleoside triphosphate hydrolases"/>
    <property type="match status" value="1"/>
</dbReference>
<evidence type="ECO:0000256" key="1">
    <source>
        <dbReference type="ARBA" id="ARBA00022741"/>
    </source>
</evidence>
<dbReference type="InterPro" id="IPR050206">
    <property type="entry name" value="FtsK/SpoIIIE/SftA"/>
</dbReference>
<dbReference type="GO" id="GO:0005524">
    <property type="term" value="F:ATP binding"/>
    <property type="evidence" value="ECO:0007669"/>
    <property type="project" value="UniProtKB-UniRule"/>
</dbReference>
<dbReference type="AlphaFoldDB" id="A0A285SWG4"/>
<evidence type="ECO:0000259" key="4">
    <source>
        <dbReference type="PROSITE" id="PS50901"/>
    </source>
</evidence>
<keyword evidence="1 3" id="KW-0547">Nucleotide-binding</keyword>
<evidence type="ECO:0000313" key="5">
    <source>
        <dbReference type="EMBL" id="SOC12951.1"/>
    </source>
</evidence>
<dbReference type="EMBL" id="OBMQ01000007">
    <property type="protein sequence ID" value="SOC12951.1"/>
    <property type="molecule type" value="Genomic_DNA"/>
</dbReference>
<dbReference type="InterPro" id="IPR002543">
    <property type="entry name" value="FtsK_dom"/>
</dbReference>
<dbReference type="PANTHER" id="PTHR22683">
    <property type="entry name" value="SPORULATION PROTEIN RELATED"/>
    <property type="match status" value="1"/>
</dbReference>
<dbReference type="PROSITE" id="PS50901">
    <property type="entry name" value="FTSK"/>
    <property type="match status" value="1"/>
</dbReference>
<reference evidence="6" key="1">
    <citation type="submission" date="2017-08" db="EMBL/GenBank/DDBJ databases">
        <authorList>
            <person name="Varghese N."/>
            <person name="Submissions S."/>
        </authorList>
    </citation>
    <scope>NUCLEOTIDE SEQUENCE [LARGE SCALE GENOMIC DNA]</scope>
    <source>
        <strain evidence="6">JC22</strain>
    </source>
</reference>
<dbReference type="GO" id="GO:0003677">
    <property type="term" value="F:DNA binding"/>
    <property type="evidence" value="ECO:0007669"/>
    <property type="project" value="InterPro"/>
</dbReference>
<dbReference type="PANTHER" id="PTHR22683:SF1">
    <property type="entry name" value="TYPE VII SECRETION SYSTEM PROTEIN ESSC"/>
    <property type="match status" value="1"/>
</dbReference>
<proteinExistence type="predicted"/>
<dbReference type="Pfam" id="PF01580">
    <property type="entry name" value="FtsK_SpoIIIE"/>
    <property type="match status" value="1"/>
</dbReference>
<keyword evidence="6" id="KW-1185">Reference proteome</keyword>
<dbReference type="RefSeq" id="WP_097073813.1">
    <property type="nucleotide sequence ID" value="NZ_OBMQ01000007.1"/>
</dbReference>
<accession>A0A285SWG4</accession>
<protein>
    <submittedName>
        <fullName evidence="5">S-DNA-T family DNA segregation ATPase FtsK/SpoIIIE</fullName>
    </submittedName>
</protein>
<dbReference type="Proteomes" id="UP000219636">
    <property type="component" value="Unassembled WGS sequence"/>
</dbReference>
<gene>
    <name evidence="5" type="ORF">SAMN05880501_10779</name>
</gene>
<dbReference type="InterPro" id="IPR027417">
    <property type="entry name" value="P-loop_NTPase"/>
</dbReference>
<name>A0A285SWG4_9BACL</name>
<organism evidence="5 6">
    <name type="scientific">Ureibacillus xyleni</name>
    <dbReference type="NCBI Taxonomy" id="614648"/>
    <lineage>
        <taxon>Bacteria</taxon>
        <taxon>Bacillati</taxon>
        <taxon>Bacillota</taxon>
        <taxon>Bacilli</taxon>
        <taxon>Bacillales</taxon>
        <taxon>Caryophanaceae</taxon>
        <taxon>Ureibacillus</taxon>
    </lineage>
</organism>
<keyword evidence="2 3" id="KW-0067">ATP-binding</keyword>
<sequence length="433" mass="49335">MLFEILTTSIFGGIAATAFIKKQGIATNDSGKIQRIMSLSGLNVKDGKDTLSTQLITKKQYEWGWEYKYRIPLGRSFKDYLTKLDVLEDGINNRRKRIRFSDLKSLDWDGNIILQLKELWRKKLTESKEIELDYNGLLIIRVYDKPLPSKVLFIKGENWEVPVGITRKYNTFKFHDFEKIPHLALGGATRYGKSNFINSIIISLLNSKPNYVNLFLIDLKGGVELCDYENIKQTVSIAYEPQEALETLKLAYDKMRSIQMKLKKLGKKNVQEAGIEERYFVIIDEVGELNPSESVKAEKDIKYECQKYMSQIARLGAGLGFRLVVATQYPTGDVIPRQVKQNSDAKLCFRVQSGVASRVVLDSEGAEMLPEIKGRAILQSADKREIVQTPLVTSGMIKESIAPFVIKKGVQIDDYKEEINEQGRTDFATFREV</sequence>
<dbReference type="Gene3D" id="3.40.50.300">
    <property type="entry name" value="P-loop containing nucleotide triphosphate hydrolases"/>
    <property type="match status" value="1"/>
</dbReference>
<evidence type="ECO:0000313" key="6">
    <source>
        <dbReference type="Proteomes" id="UP000219636"/>
    </source>
</evidence>
<evidence type="ECO:0000256" key="2">
    <source>
        <dbReference type="ARBA" id="ARBA00022840"/>
    </source>
</evidence>
<feature type="binding site" evidence="3">
    <location>
        <begin position="187"/>
        <end position="194"/>
    </location>
    <ligand>
        <name>ATP</name>
        <dbReference type="ChEBI" id="CHEBI:30616"/>
    </ligand>
</feature>
<dbReference type="OrthoDB" id="2511091at2"/>